<evidence type="ECO:0000313" key="2">
    <source>
        <dbReference type="Proteomes" id="UP000826300"/>
    </source>
</evidence>
<dbReference type="SUPFAM" id="SSF48452">
    <property type="entry name" value="TPR-like"/>
    <property type="match status" value="1"/>
</dbReference>
<dbReference type="Gene3D" id="1.25.40.10">
    <property type="entry name" value="Tetratricopeptide repeat domain"/>
    <property type="match status" value="1"/>
</dbReference>
<dbReference type="GO" id="GO:0006355">
    <property type="term" value="P:regulation of DNA-templated transcription"/>
    <property type="evidence" value="ECO:0007669"/>
    <property type="project" value="InterPro"/>
</dbReference>
<proteinExistence type="predicted"/>
<dbReference type="Pfam" id="PF14559">
    <property type="entry name" value="TPR_19"/>
    <property type="match status" value="1"/>
</dbReference>
<dbReference type="AlphaFoldDB" id="A0A8G0ZSQ8"/>
<dbReference type="RefSeq" id="WP_220660465.1">
    <property type="nucleotide sequence ID" value="NZ_CP069370.1"/>
</dbReference>
<evidence type="ECO:0008006" key="3">
    <source>
        <dbReference type="Google" id="ProtNLM"/>
    </source>
</evidence>
<gene>
    <name evidence="1" type="ORF">JO391_10590</name>
</gene>
<name>A0A8G0ZSQ8_9RHOB</name>
<sequence>MRLQLIGTTELRDSAGRDCTPRSAKARAILALLARVPERRRTRRWLESRLWSDRGAEQASGSLRQALMEIRRALGPEADLLSTDRESVSFPALRTDLDEDPTAAARALAQGREFLEGLDVADDEFEDWLRTERQRLAGSTERSAAGGFSLAPTPLLVSARDLPAGAAGFVALALADAIGQLVTEFAEVEIYTDGPDGVTELSLPTRGLMLTVQGALLGGALQVLVTLAVRPARQILWSRRAVLPLEAADLAQAGDFPQIVYQAAEAVFSAIAALPRRGNEEVLVDAAIGQAVRDMFSFEAERLRRADRKLAEVTSATGLPRAWAWRAYLRQIMAVERTEPDWGRLRLEADEFSRRSLEVPGASPLILALGSQVRAMLDSDHDAGSAMAREALLQSPFNAFGHAAMSGALLRAGRAEEALAAARQGSAVAGRSAFAFWWEALAGLSAMQLGRLDEAAAHYQAAHIRAPNFRAPLRHLIVLNMVAGRTEKAEQLMAALRRIEPDFTLARVREDRSYPAATLRSGPLLLKALSMM</sequence>
<organism evidence="1 2">
    <name type="scientific">Neotabrizicola shimadae</name>
    <dbReference type="NCBI Taxonomy" id="2807096"/>
    <lineage>
        <taxon>Bacteria</taxon>
        <taxon>Pseudomonadati</taxon>
        <taxon>Pseudomonadota</taxon>
        <taxon>Alphaproteobacteria</taxon>
        <taxon>Rhodobacterales</taxon>
        <taxon>Paracoccaceae</taxon>
        <taxon>Neotabrizicola</taxon>
    </lineage>
</organism>
<dbReference type="InterPro" id="IPR036388">
    <property type="entry name" value="WH-like_DNA-bd_sf"/>
</dbReference>
<dbReference type="Gene3D" id="1.10.10.10">
    <property type="entry name" value="Winged helix-like DNA-binding domain superfamily/Winged helix DNA-binding domain"/>
    <property type="match status" value="1"/>
</dbReference>
<dbReference type="EMBL" id="CP069370">
    <property type="protein sequence ID" value="QYZ68241.1"/>
    <property type="molecule type" value="Genomic_DNA"/>
</dbReference>
<dbReference type="GO" id="GO:0003677">
    <property type="term" value="F:DNA binding"/>
    <property type="evidence" value="ECO:0007669"/>
    <property type="project" value="InterPro"/>
</dbReference>
<reference evidence="1" key="1">
    <citation type="submission" date="2021-02" db="EMBL/GenBank/DDBJ databases">
        <title>Rhodobacter shimadae sp. nov., an aerobic anoxygenic phototrophic bacterium isolated from a hot spring.</title>
        <authorList>
            <person name="Muramatsu S."/>
            <person name="Haruta S."/>
            <person name="Hirose S."/>
            <person name="Hanada S."/>
        </authorList>
    </citation>
    <scope>NUCLEOTIDE SEQUENCE</scope>
    <source>
        <strain evidence="1">N10</strain>
    </source>
</reference>
<keyword evidence="2" id="KW-1185">Reference proteome</keyword>
<protein>
    <recommendedName>
        <fullName evidence="3">SARP family transcriptional regulator</fullName>
    </recommendedName>
</protein>
<dbReference type="InterPro" id="IPR016032">
    <property type="entry name" value="Sig_transdc_resp-reg_C-effctor"/>
</dbReference>
<accession>A0A8G0ZSQ8</accession>
<dbReference type="InterPro" id="IPR011990">
    <property type="entry name" value="TPR-like_helical_dom_sf"/>
</dbReference>
<evidence type="ECO:0000313" key="1">
    <source>
        <dbReference type="EMBL" id="QYZ68241.1"/>
    </source>
</evidence>
<dbReference type="KEGG" id="nsm:JO391_10590"/>
<dbReference type="SUPFAM" id="SSF46894">
    <property type="entry name" value="C-terminal effector domain of the bipartite response regulators"/>
    <property type="match status" value="1"/>
</dbReference>
<dbReference type="Proteomes" id="UP000826300">
    <property type="component" value="Chromosome"/>
</dbReference>